<dbReference type="PANTHER" id="PTHR43084">
    <property type="entry name" value="PERSULFIDE DIOXYGENASE ETHE1"/>
    <property type="match status" value="1"/>
</dbReference>
<dbReference type="InterPro" id="IPR036873">
    <property type="entry name" value="Rhodanese-like_dom_sf"/>
</dbReference>
<organism evidence="3 4">
    <name type="scientific">Exiguobacterium indicum</name>
    <dbReference type="NCBI Taxonomy" id="296995"/>
    <lineage>
        <taxon>Bacteria</taxon>
        <taxon>Bacillati</taxon>
        <taxon>Bacillota</taxon>
        <taxon>Bacilli</taxon>
        <taxon>Bacillales</taxon>
        <taxon>Bacillales Family XII. Incertae Sedis</taxon>
        <taxon>Exiguobacterium</taxon>
    </lineage>
</organism>
<evidence type="ECO:0000256" key="1">
    <source>
        <dbReference type="ARBA" id="ARBA00022723"/>
    </source>
</evidence>
<comment type="caution">
    <text evidence="3">The sequence shown here is derived from an EMBL/GenBank/DDBJ whole genome shotgun (WGS) entry which is preliminary data.</text>
</comment>
<sequence>MFFRSCFDSNLAQFSYIVGCQKTGEAIVIDPSRDVDQYHEIAKAEGLKITAATETHIHADFVSGARELGQQDVQLYLSNEGGTDWSYQYETKKKAVLLKDGDRFYIGNVRFDVVHTPGHTPEHISFILTDEGGGSEVPMGIFTGDFVFVGDVGRPDLLEKAAGIERTATNGAIQMFHSLERFRNLPDYLQVWPGHGAGSACGKSLGAVPMSTVGYEKQNNWALMIKDESRFVEELLSGQPEPPRYFAMMKHVNKVGPAVMGETPPLPHRTELQEKYVILDVRPANLYRKGYAKGTLNIPFNKAFTNWAGWLLPYDEDILLIASTVQVEAVRTALQSIGIDRVVGYVDVDDLSFPEHYPEIDTAELQEKLDEEAVYLIDVRNQSEWEAGHIEGAHHLMLGNLEKEMQKIPRDKPIVMQCQSGARSSIATSLMKRAGFENVYNLKGGYQAWKTADKPVVQS</sequence>
<keyword evidence="4" id="KW-1185">Reference proteome</keyword>
<evidence type="ECO:0000313" key="3">
    <source>
        <dbReference type="EMBL" id="MEI4463020.1"/>
    </source>
</evidence>
<dbReference type="EMBL" id="JBAWKY010000003">
    <property type="protein sequence ID" value="MEI4463020.1"/>
    <property type="molecule type" value="Genomic_DNA"/>
</dbReference>
<accession>A0ABU8EJC0</accession>
<gene>
    <name evidence="3" type="ORF">SZL87_11330</name>
</gene>
<dbReference type="Gene3D" id="3.60.15.10">
    <property type="entry name" value="Ribonuclease Z/Hydroxyacylglutathione hydrolase-like"/>
    <property type="match status" value="1"/>
</dbReference>
<reference evidence="3 4" key="1">
    <citation type="submission" date="2023-12" db="EMBL/GenBank/DDBJ databases">
        <authorList>
            <person name="Easwaran N."/>
            <person name="Lazarus H.P.S."/>
        </authorList>
    </citation>
    <scope>NUCLEOTIDE SEQUENCE [LARGE SCALE GENOMIC DNA]</scope>
    <source>
        <strain evidence="3 4">VIT-2023</strain>
    </source>
</reference>
<dbReference type="InterPro" id="IPR044528">
    <property type="entry name" value="POD-like_MBL-fold"/>
</dbReference>
<evidence type="ECO:0000259" key="2">
    <source>
        <dbReference type="PROSITE" id="PS50206"/>
    </source>
</evidence>
<dbReference type="PANTHER" id="PTHR43084:SF1">
    <property type="entry name" value="PERSULFIDE DIOXYGENASE ETHE1, MITOCHONDRIAL"/>
    <property type="match status" value="1"/>
</dbReference>
<dbReference type="CDD" id="cd00158">
    <property type="entry name" value="RHOD"/>
    <property type="match status" value="1"/>
</dbReference>
<dbReference type="PROSITE" id="PS50206">
    <property type="entry name" value="RHODANESE_3"/>
    <property type="match status" value="2"/>
</dbReference>
<dbReference type="RefSeq" id="WP_336449400.1">
    <property type="nucleotide sequence ID" value="NZ_JBAWKY010000003.1"/>
</dbReference>
<dbReference type="InterPro" id="IPR051682">
    <property type="entry name" value="Mito_Persulfide_Diox"/>
</dbReference>
<dbReference type="InterPro" id="IPR001279">
    <property type="entry name" value="Metallo-B-lactamas"/>
</dbReference>
<name>A0ABU8EJC0_9BACL</name>
<dbReference type="SMART" id="SM00849">
    <property type="entry name" value="Lactamase_B"/>
    <property type="match status" value="1"/>
</dbReference>
<protein>
    <submittedName>
        <fullName evidence="3">Rhodanese-like domain-containing protein</fullName>
    </submittedName>
</protein>
<dbReference type="Proteomes" id="UP001387110">
    <property type="component" value="Unassembled WGS sequence"/>
</dbReference>
<keyword evidence="1" id="KW-0479">Metal-binding</keyword>
<proteinExistence type="predicted"/>
<feature type="domain" description="Rhodanese" evidence="2">
    <location>
        <begin position="370"/>
        <end position="458"/>
    </location>
</feature>
<dbReference type="InterPro" id="IPR001763">
    <property type="entry name" value="Rhodanese-like_dom"/>
</dbReference>
<dbReference type="SUPFAM" id="SSF52821">
    <property type="entry name" value="Rhodanese/Cell cycle control phosphatase"/>
    <property type="match status" value="2"/>
</dbReference>
<dbReference type="CDD" id="cd07724">
    <property type="entry name" value="POD-like_MBL-fold"/>
    <property type="match status" value="1"/>
</dbReference>
<dbReference type="SMART" id="SM00450">
    <property type="entry name" value="RHOD"/>
    <property type="match status" value="2"/>
</dbReference>
<evidence type="ECO:0000313" key="4">
    <source>
        <dbReference type="Proteomes" id="UP001387110"/>
    </source>
</evidence>
<dbReference type="Pfam" id="PF00581">
    <property type="entry name" value="Rhodanese"/>
    <property type="match status" value="1"/>
</dbReference>
<dbReference type="Gene3D" id="3.40.250.10">
    <property type="entry name" value="Rhodanese-like domain"/>
    <property type="match status" value="2"/>
</dbReference>
<feature type="domain" description="Rhodanese" evidence="2">
    <location>
        <begin position="272"/>
        <end position="349"/>
    </location>
</feature>
<dbReference type="Pfam" id="PF00753">
    <property type="entry name" value="Lactamase_B"/>
    <property type="match status" value="1"/>
</dbReference>
<dbReference type="SUPFAM" id="SSF56281">
    <property type="entry name" value="Metallo-hydrolase/oxidoreductase"/>
    <property type="match status" value="1"/>
</dbReference>
<dbReference type="InterPro" id="IPR036866">
    <property type="entry name" value="RibonucZ/Hydroxyglut_hydro"/>
</dbReference>